<evidence type="ECO:0000313" key="5">
    <source>
        <dbReference type="Proteomes" id="UP001380290"/>
    </source>
</evidence>
<dbReference type="InterPro" id="IPR012334">
    <property type="entry name" value="Pectin_lyas_fold"/>
</dbReference>
<dbReference type="InterPro" id="IPR011050">
    <property type="entry name" value="Pectin_lyase_fold/virulence"/>
</dbReference>
<organism evidence="4 5">
    <name type="scientific">Pseudomonas farsensis</name>
    <dbReference type="NCBI Taxonomy" id="2745492"/>
    <lineage>
        <taxon>Bacteria</taxon>
        <taxon>Pseudomonadati</taxon>
        <taxon>Pseudomonadota</taxon>
        <taxon>Gammaproteobacteria</taxon>
        <taxon>Pseudomonadales</taxon>
        <taxon>Pseudomonadaceae</taxon>
        <taxon>Pseudomonas</taxon>
    </lineage>
</organism>
<keyword evidence="2" id="KW-0732">Signal</keyword>
<reference evidence="4 5" key="1">
    <citation type="submission" date="2024-02" db="EMBL/GenBank/DDBJ databases">
        <title>Identification of pathogenicity and growth-promoting function of Pseudomonas putida variant.</title>
        <authorList>
            <person name="Sun J."/>
        </authorList>
    </citation>
    <scope>NUCLEOTIDE SEQUENCE [LARGE SCALE GENOMIC DNA]</scope>
    <source>
        <strain evidence="4 5">A03</strain>
    </source>
</reference>
<feature type="compositionally biased region" description="Polar residues" evidence="1">
    <location>
        <begin position="625"/>
        <end position="634"/>
    </location>
</feature>
<proteinExistence type="predicted"/>
<feature type="region of interest" description="Disordered" evidence="1">
    <location>
        <begin position="880"/>
        <end position="904"/>
    </location>
</feature>
<dbReference type="Pfam" id="PF05860">
    <property type="entry name" value="TPS"/>
    <property type="match status" value="1"/>
</dbReference>
<feature type="region of interest" description="Disordered" evidence="1">
    <location>
        <begin position="624"/>
        <end position="658"/>
    </location>
</feature>
<evidence type="ECO:0000256" key="1">
    <source>
        <dbReference type="SAM" id="MobiDB-lite"/>
    </source>
</evidence>
<dbReference type="Proteomes" id="UP001380290">
    <property type="component" value="Unassembled WGS sequence"/>
</dbReference>
<dbReference type="Pfam" id="PF13332">
    <property type="entry name" value="Fil_haemagg_2"/>
    <property type="match status" value="6"/>
</dbReference>
<sequence>MNHHTPPSLLRPDPLRLAILLCLFAPPALQASEGLQPSTGPGGTPIVSDANGVPVVNIVAPNATGLSHNQYQAYNVDSQGLVLNNALQAGQSVLTGSVLQANPQFHGQAAAIILNEVISRQASLIQGPQEILGRPADYILANPNGITINGGSFINNTQAGFLVGTPVIEDQRIKYLDTLNAEGILHVQAGGLSNLKGALDLIAPRVHIEGPLKNEGVATFTLGRNRIDAASGEVLQHLPGTPSSIDARLFGAMRAGRIRVISTAEGAGVQVGDVELFSDDELSISSAGDLEFTGTQAKAKKIKAKAGQKLVLNAKTREQVKKDREAWDKRWWFVTTETYSRDRTQTDSTQQGTALQANEGLSLDSGGDLQMTAAKLKAGTTLALHSEGNLDISAGVDSSKVQEQVRHRKHLWRGDSDSEQYTERANGSSLEAANLTATAGKKLKISASNLSSQGDMQLQAAQVEVGEQAMQDSGQKRDYRGDLVSGTFFGDRKGNDTQGNQAVGSTVRAEGKLTVSADSMAIKGSSVSSAGDAVLYSDKAGLEVGAAQSTRRSQDTTSDSQLFGLLGSRSENNSDTQQVLVSDVRSSTNLRLASAGELSLKGAQVAAGQALEVTAKGDVHLDSAEATSSHTQNNQQRSLTASASQTQQAQDGKPGSRQYDAKVGYQVENREQHQSATEHVASTLSGAKVDVRSDTRLVATAAQVKATAGDLTLKAPKVELNAAQDTQQSQTKTTISGGDLAVTGGIDRVGSAFEGHRNQTDLRESTGSARRSELSASANLLIDTPHLATEGAKVNADGQLLVNAEHIENRAAADTHEREESTSNWQGSLGASIEYRDISRPIERLVEGREGARFQQAGVEDAMAPPSVGADATVGHLARTQTDTSSTAQPASFSGTSTHIQAGRIEDQGTQYTGTAGQLQIDANEHQLLAAQDQQSTRVQRTDIAGGLRVDTSTGEDINARVEGKYATLDDNQTTRLARPGSLSGQTGIQVQLGSDGRYEGTRMDGGDGAVKVTGAGTLTLDAAHDHTHHSKTQLDTSLWAKGGNRPGSTGADVRAYADHSTYQSDDSKAQVGSIVAKGPVEVVSSGDLTLEGTRIDAGGDINLHSDGVLKVLAANDSHEAVGDTLGGGVEMAGTAGTGKGGGVGGHATSAKVDENASQAVNAQFTAKQALQLTSLAREDIALQVQGLQANAASIGLTARNGGLQVEASNQHERYDNRDISAGAGFKLNRGETADQDIRGLHGRVQVALDKRDNQSWSDSTLRADQIDINSRGDTRIEGAKLDAERISGTVGGDLLVASRKDRIDSLTVNVDGRLSQEKNPQGHINAVSSLAGPAAGKVQDKAGKALARTEPGLSPTLKADVSHQQRDTVARQTTLSGAQGIDLKVGGDTRLVGAALKSAEGAVDLGGSDVSRETLSGRDYRRDVSFDVSNAPVDLGTAVLDSLKSKGAAEGENALDLGLLRTSGYDRSAQLASKIDAKP</sequence>
<dbReference type="Gene3D" id="2.160.20.10">
    <property type="entry name" value="Single-stranded right-handed beta-helix, Pectin lyase-like"/>
    <property type="match status" value="1"/>
</dbReference>
<dbReference type="EMBL" id="JBBHLC010000069">
    <property type="protein sequence ID" value="MEJ5865245.1"/>
    <property type="molecule type" value="Genomic_DNA"/>
</dbReference>
<gene>
    <name evidence="4" type="ORF">V7S98_18700</name>
</gene>
<feature type="chain" id="PRO_5046709569" evidence="2">
    <location>
        <begin position="32"/>
        <end position="1480"/>
    </location>
</feature>
<accession>A0ABU8QXC6</accession>
<dbReference type="RefSeq" id="WP_339600200.1">
    <property type="nucleotide sequence ID" value="NZ_JBBHLC010000069.1"/>
</dbReference>
<evidence type="ECO:0000313" key="4">
    <source>
        <dbReference type="EMBL" id="MEJ5865245.1"/>
    </source>
</evidence>
<keyword evidence="5" id="KW-1185">Reference proteome</keyword>
<feature type="domain" description="Filamentous haemagglutinin FhaB/tRNA nuclease CdiA-like TPS" evidence="3">
    <location>
        <begin position="50"/>
        <end position="171"/>
    </location>
</feature>
<feature type="compositionally biased region" description="Low complexity" evidence="1">
    <location>
        <begin position="635"/>
        <end position="650"/>
    </location>
</feature>
<evidence type="ECO:0000259" key="3">
    <source>
        <dbReference type="SMART" id="SM00912"/>
    </source>
</evidence>
<evidence type="ECO:0000256" key="2">
    <source>
        <dbReference type="SAM" id="SignalP"/>
    </source>
</evidence>
<dbReference type="InterPro" id="IPR025157">
    <property type="entry name" value="Hemagglutinin_rpt"/>
</dbReference>
<dbReference type="SUPFAM" id="SSF51126">
    <property type="entry name" value="Pectin lyase-like"/>
    <property type="match status" value="1"/>
</dbReference>
<dbReference type="SMART" id="SM00912">
    <property type="entry name" value="Haemagg_act"/>
    <property type="match status" value="1"/>
</dbReference>
<feature type="region of interest" description="Disordered" evidence="1">
    <location>
        <begin position="1027"/>
        <end position="1053"/>
    </location>
</feature>
<feature type="signal peptide" evidence="2">
    <location>
        <begin position="1"/>
        <end position="31"/>
    </location>
</feature>
<name>A0ABU8QXC6_9PSED</name>
<dbReference type="NCBIfam" id="TIGR01901">
    <property type="entry name" value="adhes_NPXG"/>
    <property type="match status" value="1"/>
</dbReference>
<comment type="caution">
    <text evidence="4">The sequence shown here is derived from an EMBL/GenBank/DDBJ whole genome shotgun (WGS) entry which is preliminary data.</text>
</comment>
<dbReference type="InterPro" id="IPR008638">
    <property type="entry name" value="FhaB/CdiA-like_TPS"/>
</dbReference>
<protein>
    <submittedName>
        <fullName evidence="4">Hemagglutinin repeat-containing protein</fullName>
    </submittedName>
</protein>
<feature type="compositionally biased region" description="Polar residues" evidence="1">
    <location>
        <begin position="880"/>
        <end position="900"/>
    </location>
</feature>